<dbReference type="Pfam" id="PF00560">
    <property type="entry name" value="LRR_1"/>
    <property type="match status" value="1"/>
</dbReference>
<dbReference type="InterPro" id="IPR003591">
    <property type="entry name" value="Leu-rich_rpt_typical-subtyp"/>
</dbReference>
<gene>
    <name evidence="5" type="ORF">APICC_03211</name>
</gene>
<dbReference type="PANTHER" id="PTHR24373">
    <property type="entry name" value="SLIT RELATED LEUCINE-RICH REPEAT NEURONAL PROTEIN"/>
    <property type="match status" value="1"/>
</dbReference>
<name>A0A2A3ERS9_APICC</name>
<evidence type="ECO:0000256" key="3">
    <source>
        <dbReference type="ARBA" id="ARBA00022737"/>
    </source>
</evidence>
<dbReference type="AlphaFoldDB" id="A0A2A3ERS9"/>
<feature type="signal peptide" evidence="4">
    <location>
        <begin position="1"/>
        <end position="20"/>
    </location>
</feature>
<dbReference type="SUPFAM" id="SSF52047">
    <property type="entry name" value="RNI-like"/>
    <property type="match status" value="1"/>
</dbReference>
<proteinExistence type="predicted"/>
<reference evidence="5 6" key="1">
    <citation type="submission" date="2014-07" db="EMBL/GenBank/DDBJ databases">
        <title>Genomic and transcriptomic analysis on Apis cerana provide comprehensive insights into honey bee biology.</title>
        <authorList>
            <person name="Diao Q."/>
            <person name="Sun L."/>
            <person name="Zheng H."/>
            <person name="Zheng H."/>
            <person name="Xu S."/>
            <person name="Wang S."/>
            <person name="Zeng Z."/>
            <person name="Hu F."/>
            <person name="Su S."/>
            <person name="Wu J."/>
        </authorList>
    </citation>
    <scope>NUCLEOTIDE SEQUENCE [LARGE SCALE GENOMIC DNA]</scope>
    <source>
        <tissue evidence="5">Pupae without intestine</tissue>
    </source>
</reference>
<dbReference type="STRING" id="94128.A0A2A3ERS9"/>
<evidence type="ECO:0000256" key="2">
    <source>
        <dbReference type="ARBA" id="ARBA00022729"/>
    </source>
</evidence>
<dbReference type="EMBL" id="KZ288194">
    <property type="protein sequence ID" value="PBC33829.1"/>
    <property type="molecule type" value="Genomic_DNA"/>
</dbReference>
<dbReference type="SMART" id="SM00369">
    <property type="entry name" value="LRR_TYP"/>
    <property type="match status" value="7"/>
</dbReference>
<dbReference type="Pfam" id="PF13855">
    <property type="entry name" value="LRR_8"/>
    <property type="match status" value="2"/>
</dbReference>
<dbReference type="InterPro" id="IPR032675">
    <property type="entry name" value="LRR_dom_sf"/>
</dbReference>
<evidence type="ECO:0000256" key="4">
    <source>
        <dbReference type="SAM" id="SignalP"/>
    </source>
</evidence>
<dbReference type="GO" id="GO:0005615">
    <property type="term" value="C:extracellular space"/>
    <property type="evidence" value="ECO:0007669"/>
    <property type="project" value="TreeGrafter"/>
</dbReference>
<keyword evidence="6" id="KW-1185">Reference proteome</keyword>
<dbReference type="OrthoDB" id="2013775at2759"/>
<keyword evidence="2 4" id="KW-0732">Signal</keyword>
<dbReference type="Proteomes" id="UP000242457">
    <property type="component" value="Unassembled WGS sequence"/>
</dbReference>
<keyword evidence="3" id="KW-0677">Repeat</keyword>
<dbReference type="Gene3D" id="3.80.10.10">
    <property type="entry name" value="Ribonuclease Inhibitor"/>
    <property type="match status" value="3"/>
</dbReference>
<feature type="chain" id="PRO_5012223716" evidence="4">
    <location>
        <begin position="21"/>
        <end position="482"/>
    </location>
</feature>
<dbReference type="GO" id="GO:0031012">
    <property type="term" value="C:extracellular matrix"/>
    <property type="evidence" value="ECO:0007669"/>
    <property type="project" value="TreeGrafter"/>
</dbReference>
<accession>A0A2A3ERS9</accession>
<organism evidence="5 6">
    <name type="scientific">Apis cerana cerana</name>
    <name type="common">Oriental honeybee</name>
    <dbReference type="NCBI Taxonomy" id="94128"/>
    <lineage>
        <taxon>Eukaryota</taxon>
        <taxon>Metazoa</taxon>
        <taxon>Ecdysozoa</taxon>
        <taxon>Arthropoda</taxon>
        <taxon>Hexapoda</taxon>
        <taxon>Insecta</taxon>
        <taxon>Pterygota</taxon>
        <taxon>Neoptera</taxon>
        <taxon>Endopterygota</taxon>
        <taxon>Hymenoptera</taxon>
        <taxon>Apocrita</taxon>
        <taxon>Aculeata</taxon>
        <taxon>Apoidea</taxon>
        <taxon>Anthophila</taxon>
        <taxon>Apidae</taxon>
        <taxon>Apis</taxon>
    </lineage>
</organism>
<evidence type="ECO:0000313" key="5">
    <source>
        <dbReference type="EMBL" id="PBC33829.1"/>
    </source>
</evidence>
<dbReference type="PROSITE" id="PS51450">
    <property type="entry name" value="LRR"/>
    <property type="match status" value="4"/>
</dbReference>
<dbReference type="PANTHER" id="PTHR24373:SF370">
    <property type="entry name" value="FISH-LIPS, ISOFORM E"/>
    <property type="match status" value="1"/>
</dbReference>
<dbReference type="InterPro" id="IPR050328">
    <property type="entry name" value="Dev_Immune_Receptor"/>
</dbReference>
<protein>
    <submittedName>
        <fullName evidence="5">Leucine-rich repeat-containing protein</fullName>
    </submittedName>
</protein>
<dbReference type="InterPro" id="IPR001611">
    <property type="entry name" value="Leu-rich_rpt"/>
</dbReference>
<keyword evidence="1" id="KW-0433">Leucine-rich repeat</keyword>
<evidence type="ECO:0000313" key="6">
    <source>
        <dbReference type="Proteomes" id="UP000242457"/>
    </source>
</evidence>
<evidence type="ECO:0000256" key="1">
    <source>
        <dbReference type="ARBA" id="ARBA00022614"/>
    </source>
</evidence>
<sequence length="482" mass="55557">MKLLITFVIVLTFSSLIIYGNVIPNDYNIITNASNICANKTLILRFSSLTTIDKYFIASPTVTCIDIKGIVTIKEGTFDNVPNLKYLDLRENNIYPADFFSFGNLSNLEILRFGYQKGTSNWIENRKIVIRNVYPELRYLDLEYANISALYSEVYNPFPKLTHLYISGNMIQSTSLNNILPDTLTYLNLSNNRISEFLFEGLNNLLSLILDNNKISRMGSDITLYGLNALQNLSLANNQISVFNNNTFQCVPNLRYLNLRNTSSTFNFNILKPLKFLETLILDNNLLENIPISIPLNITTLSLNCNKLRNLTYDTFINVPNLRKLHISRNMISNINVDTFETQKLLEELYLDDNYLSFLPRNWCEFMKKLRYLNLSGNKFTSLEMVIYSSTLPIEQLYLERNPIQSINMSSILQIIPKNMTIYLKIDSETNRSSCMPSIPTETTNLPLTSTFTEENYPTSTKYSTPLWQSRFFSVTKDTKLH</sequence>